<feature type="signal peptide" evidence="2">
    <location>
        <begin position="1"/>
        <end position="22"/>
    </location>
</feature>
<reference evidence="3 4" key="1">
    <citation type="submission" date="2017-02" db="EMBL/GenBank/DDBJ databases">
        <authorList>
            <person name="Peterson S.W."/>
        </authorList>
    </citation>
    <scope>NUCLEOTIDE SEQUENCE [LARGE SCALE GENOMIC DNA]</scope>
    <source>
        <strain evidence="3 4">ATCC 49788</strain>
    </source>
</reference>
<dbReference type="STRING" id="92487.SAMN02745130_01328"/>
<dbReference type="RefSeq" id="WP_078921797.1">
    <property type="nucleotide sequence ID" value="NZ_FUYB01000004.1"/>
</dbReference>
<evidence type="ECO:0000313" key="3">
    <source>
        <dbReference type="EMBL" id="SKA74041.1"/>
    </source>
</evidence>
<evidence type="ECO:0008006" key="5">
    <source>
        <dbReference type="Google" id="ProtNLM"/>
    </source>
</evidence>
<evidence type="ECO:0000256" key="1">
    <source>
        <dbReference type="SAM" id="Phobius"/>
    </source>
</evidence>
<dbReference type="Pfam" id="PF13163">
    <property type="entry name" value="DUF3999"/>
    <property type="match status" value="1"/>
</dbReference>
<keyword evidence="2" id="KW-0732">Signal</keyword>
<gene>
    <name evidence="3" type="ORF">SAMN02745130_01328</name>
</gene>
<organism evidence="3 4">
    <name type="scientific">Thiothrix eikelboomii</name>
    <dbReference type="NCBI Taxonomy" id="92487"/>
    <lineage>
        <taxon>Bacteria</taxon>
        <taxon>Pseudomonadati</taxon>
        <taxon>Pseudomonadota</taxon>
        <taxon>Gammaproteobacteria</taxon>
        <taxon>Thiotrichales</taxon>
        <taxon>Thiotrichaceae</taxon>
        <taxon>Thiothrix</taxon>
    </lineage>
</organism>
<feature type="transmembrane region" description="Helical" evidence="1">
    <location>
        <begin position="422"/>
        <end position="442"/>
    </location>
</feature>
<keyword evidence="1" id="KW-1133">Transmembrane helix</keyword>
<sequence>MLNKLLALFTLGLWFSPMVSQGAEPEFHYQAPLSEATSEYRRAELPWEVLAHLLQAEQADLQVVNAAGQAVPARVSPISDLELNPEERSLSFFRGDDPTQVGLLLTLGASPSAPKLEQLALADRHYLIVQNAVFDGKLFTLQSLNLAWDNQHLAQWLPKSLILETSDDLQTWQRVTTQSLPYILKEKEVLVENHRIEFAQPVQAKFLRLSGQADFSPILTSLQGVTGIAPQQTAQRIAWQTIPLLTTDQPQQFHYLMPASVPVKQWRMHLAQSGDLYVGELVTRPLDERYGKQRNQESRVSFVDYRLNSDLGELRAPAQSLPNIYSWDANQVMDWHWTFTQPQPLTADKAVVEFGWQPLELHFIAQGQGPFRLVYGSRDPISHLDLPFPDETMAGRWLATTVQVGAEQVLKPLDHPAAYKQWLPYLLGGVLLVAVLLLLGMARHLWRDLDKTGS</sequence>
<protein>
    <recommendedName>
        <fullName evidence="5">DUF3999 domain-containing protein</fullName>
    </recommendedName>
</protein>
<dbReference type="EMBL" id="FUYB01000004">
    <property type="protein sequence ID" value="SKA74041.1"/>
    <property type="molecule type" value="Genomic_DNA"/>
</dbReference>
<evidence type="ECO:0000313" key="4">
    <source>
        <dbReference type="Proteomes" id="UP000190460"/>
    </source>
</evidence>
<keyword evidence="1" id="KW-0812">Transmembrane</keyword>
<dbReference type="OrthoDB" id="5405606at2"/>
<name>A0A1T4WBF8_9GAMM</name>
<dbReference type="InterPro" id="IPR025060">
    <property type="entry name" value="DUF3999"/>
</dbReference>
<feature type="chain" id="PRO_5012504574" description="DUF3999 domain-containing protein" evidence="2">
    <location>
        <begin position="23"/>
        <end position="454"/>
    </location>
</feature>
<evidence type="ECO:0000256" key="2">
    <source>
        <dbReference type="SAM" id="SignalP"/>
    </source>
</evidence>
<proteinExistence type="predicted"/>
<keyword evidence="1" id="KW-0472">Membrane</keyword>
<dbReference type="AlphaFoldDB" id="A0A1T4WBF8"/>
<keyword evidence="4" id="KW-1185">Reference proteome</keyword>
<accession>A0A1T4WBF8</accession>
<dbReference type="Proteomes" id="UP000190460">
    <property type="component" value="Unassembled WGS sequence"/>
</dbReference>